<dbReference type="SUPFAM" id="SSF81321">
    <property type="entry name" value="Family A G protein-coupled receptor-like"/>
    <property type="match status" value="1"/>
</dbReference>
<evidence type="ECO:0000313" key="14">
    <source>
        <dbReference type="EMBL" id="CAF0772268.1"/>
    </source>
</evidence>
<keyword evidence="6 12" id="KW-0472">Membrane</keyword>
<dbReference type="InterPro" id="IPR000276">
    <property type="entry name" value="GPCR_Rhodpsn"/>
</dbReference>
<gene>
    <name evidence="14" type="ORF">BJG266_LOCUS3639</name>
    <name evidence="15" type="ORF">QVE165_LOCUS43945</name>
</gene>
<feature type="transmembrane region" description="Helical" evidence="12">
    <location>
        <begin position="451"/>
        <end position="475"/>
    </location>
</feature>
<evidence type="ECO:0000256" key="3">
    <source>
        <dbReference type="ARBA" id="ARBA00022692"/>
    </source>
</evidence>
<dbReference type="InterPro" id="IPR017452">
    <property type="entry name" value="GPCR_Rhodpsn_7TM"/>
</dbReference>
<evidence type="ECO:0000313" key="16">
    <source>
        <dbReference type="Proteomes" id="UP000663832"/>
    </source>
</evidence>
<evidence type="ECO:0000256" key="5">
    <source>
        <dbReference type="ARBA" id="ARBA00023040"/>
    </source>
</evidence>
<feature type="transmembrane region" description="Helical" evidence="12">
    <location>
        <begin position="155"/>
        <end position="180"/>
    </location>
</feature>
<keyword evidence="3 10" id="KW-0812">Transmembrane</keyword>
<feature type="transmembrane region" description="Helical" evidence="12">
    <location>
        <begin position="76"/>
        <end position="101"/>
    </location>
</feature>
<evidence type="ECO:0000256" key="12">
    <source>
        <dbReference type="SAM" id="Phobius"/>
    </source>
</evidence>
<keyword evidence="9 10" id="KW-0807">Transducer</keyword>
<name>A0A815TVW7_9BILA</name>
<proteinExistence type="inferred from homology"/>
<keyword evidence="4 12" id="KW-1133">Transmembrane helix</keyword>
<dbReference type="Proteomes" id="UP000663832">
    <property type="component" value="Unassembled WGS sequence"/>
</dbReference>
<protein>
    <recommendedName>
        <fullName evidence="13">G-protein coupled receptors family 1 profile domain-containing protein</fullName>
    </recommendedName>
</protein>
<dbReference type="OrthoDB" id="5977853at2759"/>
<dbReference type="PROSITE" id="PS00237">
    <property type="entry name" value="G_PROTEIN_RECEP_F1_1"/>
    <property type="match status" value="1"/>
</dbReference>
<feature type="region of interest" description="Disordered" evidence="11">
    <location>
        <begin position="268"/>
        <end position="293"/>
    </location>
</feature>
<comment type="subcellular location">
    <subcellularLocation>
        <location evidence="1">Cell membrane</location>
        <topology evidence="1">Multi-pass membrane protein</topology>
    </subcellularLocation>
</comment>
<keyword evidence="8" id="KW-0325">Glycoprotein</keyword>
<dbReference type="Gene3D" id="1.20.1070.10">
    <property type="entry name" value="Rhodopsin 7-helix transmembrane proteins"/>
    <property type="match status" value="2"/>
</dbReference>
<keyword evidence="5 10" id="KW-0297">G-protein coupled receptor</keyword>
<feature type="domain" description="G-protein coupled receptors family 1 profile" evidence="13">
    <location>
        <begin position="55"/>
        <end position="504"/>
    </location>
</feature>
<feature type="transmembrane region" description="Helical" evidence="12">
    <location>
        <begin position="487"/>
        <end position="507"/>
    </location>
</feature>
<dbReference type="PANTHER" id="PTHR24248:SF174">
    <property type="entry name" value="TYRAMINE_OCTOPAMINE RECEPTOR"/>
    <property type="match status" value="1"/>
</dbReference>
<sequence length="542" mass="60822">MSNPTPLSSSSSLDLITILNGTTIATSTSIAPMPMIKLLPVALVLSTIVILCICGNILVILSVFTFRPLRTVQNFFIVSLAFSDMLVAITVMPFHIVTHILDRWIFGRIFCQIFVTCDVLLCTSSILNLCAIALDRYWAISDPIQYARQRTVRRVLFMIALVWILSATISIPPIIATIFGSDDLSNFNELQCELSNNKVYVIYSACGSFYIPAIIMTVVYAHVFIETRKRFRERAKAAQKLANATRVHKSLPMNSCIMDQFQRNLQKSLTSSSNTHRNSSLKTSASNGSGVDNFSSDGGDEVTCLKQEYTKTGSSSSTSHNNTANNNNYIHCQRSDVDNSQNSLILNSDDNKKFSISCDGSPTSADISIPVPNSCTVRECKTENGSFNQQQNVSVQTTELVPKTKCFPIKRSSKEKEHNRKMLFKGKSLASLMHERQKISLTRERRLSRTLGIIISVFLLCWLPFFLVYILSAFIKVSQYIAEPIPTLILWLGYINSAVNPLIYTVFNVEFRTAFKRLLFPRIMNKNSSRNCTTRQSRTVTF</sequence>
<accession>A0A815TVW7</accession>
<dbReference type="AlphaFoldDB" id="A0A815TVW7"/>
<dbReference type="PRINTS" id="PR00664">
    <property type="entry name" value="OCTOPAMINER"/>
</dbReference>
<keyword evidence="2" id="KW-1003">Cell membrane</keyword>
<dbReference type="InterPro" id="IPR002002">
    <property type="entry name" value="Octopmn_rcpt"/>
</dbReference>
<organism evidence="15 16">
    <name type="scientific">Adineta steineri</name>
    <dbReference type="NCBI Taxonomy" id="433720"/>
    <lineage>
        <taxon>Eukaryota</taxon>
        <taxon>Metazoa</taxon>
        <taxon>Spiralia</taxon>
        <taxon>Gnathifera</taxon>
        <taxon>Rotifera</taxon>
        <taxon>Eurotatoria</taxon>
        <taxon>Bdelloidea</taxon>
        <taxon>Adinetida</taxon>
        <taxon>Adinetidae</taxon>
        <taxon>Adineta</taxon>
    </lineage>
</organism>
<reference evidence="15" key="1">
    <citation type="submission" date="2021-02" db="EMBL/GenBank/DDBJ databases">
        <authorList>
            <person name="Nowell W R."/>
        </authorList>
    </citation>
    <scope>NUCLEOTIDE SEQUENCE</scope>
</reference>
<comment type="similarity">
    <text evidence="10">Belongs to the G-protein coupled receptor 1 family.</text>
</comment>
<feature type="transmembrane region" description="Helical" evidence="12">
    <location>
        <begin position="200"/>
        <end position="225"/>
    </location>
</feature>
<evidence type="ECO:0000256" key="6">
    <source>
        <dbReference type="ARBA" id="ARBA00023136"/>
    </source>
</evidence>
<dbReference type="EMBL" id="CAJNOI010000008">
    <property type="protein sequence ID" value="CAF0772268.1"/>
    <property type="molecule type" value="Genomic_DNA"/>
</dbReference>
<dbReference type="GO" id="GO:0004989">
    <property type="term" value="F:octopamine receptor activity"/>
    <property type="evidence" value="ECO:0007669"/>
    <property type="project" value="InterPro"/>
</dbReference>
<evidence type="ECO:0000256" key="8">
    <source>
        <dbReference type="ARBA" id="ARBA00023180"/>
    </source>
</evidence>
<evidence type="ECO:0000256" key="4">
    <source>
        <dbReference type="ARBA" id="ARBA00022989"/>
    </source>
</evidence>
<keyword evidence="7 10" id="KW-0675">Receptor</keyword>
<evidence type="ECO:0000256" key="11">
    <source>
        <dbReference type="SAM" id="MobiDB-lite"/>
    </source>
</evidence>
<feature type="transmembrane region" description="Helical" evidence="12">
    <location>
        <begin position="113"/>
        <end position="134"/>
    </location>
</feature>
<evidence type="ECO:0000256" key="10">
    <source>
        <dbReference type="RuleBase" id="RU000688"/>
    </source>
</evidence>
<feature type="region of interest" description="Disordered" evidence="11">
    <location>
        <begin position="309"/>
        <end position="330"/>
    </location>
</feature>
<feature type="compositionally biased region" description="Low complexity" evidence="11">
    <location>
        <begin position="310"/>
        <end position="328"/>
    </location>
</feature>
<dbReference type="EMBL" id="CAJNOM010000577">
    <property type="protein sequence ID" value="CAF1508230.1"/>
    <property type="molecule type" value="Genomic_DNA"/>
</dbReference>
<dbReference type="Pfam" id="PF00001">
    <property type="entry name" value="7tm_1"/>
    <property type="match status" value="1"/>
</dbReference>
<dbReference type="GO" id="GO:0005886">
    <property type="term" value="C:plasma membrane"/>
    <property type="evidence" value="ECO:0007669"/>
    <property type="project" value="UniProtKB-SubCell"/>
</dbReference>
<comment type="caution">
    <text evidence="15">The sequence shown here is derived from an EMBL/GenBank/DDBJ whole genome shotgun (WGS) entry which is preliminary data.</text>
</comment>
<dbReference type="Proteomes" id="UP000663877">
    <property type="component" value="Unassembled WGS sequence"/>
</dbReference>
<dbReference type="PRINTS" id="PR00237">
    <property type="entry name" value="GPCRRHODOPSN"/>
</dbReference>
<evidence type="ECO:0000256" key="1">
    <source>
        <dbReference type="ARBA" id="ARBA00004651"/>
    </source>
</evidence>
<evidence type="ECO:0000313" key="15">
    <source>
        <dbReference type="EMBL" id="CAF1508230.1"/>
    </source>
</evidence>
<keyword evidence="16" id="KW-1185">Reference proteome</keyword>
<evidence type="ECO:0000256" key="7">
    <source>
        <dbReference type="ARBA" id="ARBA00023170"/>
    </source>
</evidence>
<evidence type="ECO:0000256" key="9">
    <source>
        <dbReference type="ARBA" id="ARBA00023224"/>
    </source>
</evidence>
<dbReference type="PANTHER" id="PTHR24248">
    <property type="entry name" value="ADRENERGIC RECEPTOR-RELATED G-PROTEIN COUPLED RECEPTOR"/>
    <property type="match status" value="1"/>
</dbReference>
<dbReference type="SMART" id="SM01381">
    <property type="entry name" value="7TM_GPCR_Srsx"/>
    <property type="match status" value="1"/>
</dbReference>
<evidence type="ECO:0000256" key="2">
    <source>
        <dbReference type="ARBA" id="ARBA00022475"/>
    </source>
</evidence>
<evidence type="ECO:0000259" key="13">
    <source>
        <dbReference type="PROSITE" id="PS50262"/>
    </source>
</evidence>
<dbReference type="PROSITE" id="PS50262">
    <property type="entry name" value="G_PROTEIN_RECEP_F1_2"/>
    <property type="match status" value="1"/>
</dbReference>
<feature type="transmembrane region" description="Helical" evidence="12">
    <location>
        <begin position="41"/>
        <end position="64"/>
    </location>
</feature>